<keyword evidence="2" id="KW-1185">Reference proteome</keyword>
<reference evidence="1" key="1">
    <citation type="submission" date="2020-01" db="EMBL/GenBank/DDBJ databases">
        <authorList>
            <consortium name="DOE Joint Genome Institute"/>
            <person name="Haridas S."/>
            <person name="Albert R."/>
            <person name="Binder M."/>
            <person name="Bloem J."/>
            <person name="Labutti K."/>
            <person name="Salamov A."/>
            <person name="Andreopoulos B."/>
            <person name="Baker S.E."/>
            <person name="Barry K."/>
            <person name="Bills G."/>
            <person name="Bluhm B.H."/>
            <person name="Cannon C."/>
            <person name="Castanera R."/>
            <person name="Culley D.E."/>
            <person name="Daum C."/>
            <person name="Ezra D."/>
            <person name="Gonzalez J.B."/>
            <person name="Henrissat B."/>
            <person name="Kuo A."/>
            <person name="Liang C."/>
            <person name="Lipzen A."/>
            <person name="Lutzoni F."/>
            <person name="Magnuson J."/>
            <person name="Mondo S."/>
            <person name="Nolan M."/>
            <person name="Ohm R."/>
            <person name="Pangilinan J."/>
            <person name="Park H.-J."/>
            <person name="Ramirez L."/>
            <person name="Alfaro M."/>
            <person name="Sun H."/>
            <person name="Tritt A."/>
            <person name="Yoshinaga Y."/>
            <person name="Zwiers L.-H."/>
            <person name="Turgeon B.G."/>
            <person name="Goodwin S.B."/>
            <person name="Spatafora J.W."/>
            <person name="Crous P.W."/>
            <person name="Grigoriev I.V."/>
        </authorList>
    </citation>
    <scope>NUCLEOTIDE SEQUENCE</scope>
    <source>
        <strain evidence="1">CBS 394.84</strain>
    </source>
</reference>
<dbReference type="Proteomes" id="UP000800039">
    <property type="component" value="Unassembled WGS sequence"/>
</dbReference>
<accession>A0A9P4GAB9</accession>
<dbReference type="EMBL" id="ML976618">
    <property type="protein sequence ID" value="KAF1841782.1"/>
    <property type="molecule type" value="Genomic_DNA"/>
</dbReference>
<organism evidence="1 2">
    <name type="scientific">Cucurbitaria berberidis CBS 394.84</name>
    <dbReference type="NCBI Taxonomy" id="1168544"/>
    <lineage>
        <taxon>Eukaryota</taxon>
        <taxon>Fungi</taxon>
        <taxon>Dikarya</taxon>
        <taxon>Ascomycota</taxon>
        <taxon>Pezizomycotina</taxon>
        <taxon>Dothideomycetes</taxon>
        <taxon>Pleosporomycetidae</taxon>
        <taxon>Pleosporales</taxon>
        <taxon>Pleosporineae</taxon>
        <taxon>Cucurbitariaceae</taxon>
        <taxon>Cucurbitaria</taxon>
    </lineage>
</organism>
<proteinExistence type="predicted"/>
<name>A0A9P4GAB9_9PLEO</name>
<dbReference type="SUPFAM" id="SSF53335">
    <property type="entry name" value="S-adenosyl-L-methionine-dependent methyltransferases"/>
    <property type="match status" value="1"/>
</dbReference>
<protein>
    <submittedName>
        <fullName evidence="1">Uncharacterized protein</fullName>
    </submittedName>
</protein>
<dbReference type="OrthoDB" id="417697at2759"/>
<evidence type="ECO:0000313" key="1">
    <source>
        <dbReference type="EMBL" id="KAF1841782.1"/>
    </source>
</evidence>
<dbReference type="RefSeq" id="XP_040784345.1">
    <property type="nucleotide sequence ID" value="XM_040935198.1"/>
</dbReference>
<dbReference type="GeneID" id="63852449"/>
<comment type="caution">
    <text evidence="1">The sequence shown here is derived from an EMBL/GenBank/DDBJ whole genome shotgun (WGS) entry which is preliminary data.</text>
</comment>
<evidence type="ECO:0000313" key="2">
    <source>
        <dbReference type="Proteomes" id="UP000800039"/>
    </source>
</evidence>
<dbReference type="AlphaFoldDB" id="A0A9P4GAB9"/>
<dbReference type="InterPro" id="IPR029063">
    <property type="entry name" value="SAM-dependent_MTases_sf"/>
</dbReference>
<gene>
    <name evidence="1" type="ORF">K460DRAFT_379787</name>
</gene>
<sequence>MSYSSGTATSTGDEPYWLGRASEEQQCLVEQHGIYINCKLPDNTKIADIATGTAIPRTGLATSNVKPAFLDFKKPIPEDLRGKFDLVDIRLIISLGSISFWESALKNILTFLKPCGAITWTECDFWVARGFPGGFFLNTSPTKRFGYSSPDFKDLFGGAVLKGVHMVVINWRWRGSRRTEEYG</sequence>